<feature type="region of interest" description="Disordered" evidence="1">
    <location>
        <begin position="315"/>
        <end position="378"/>
    </location>
</feature>
<feature type="region of interest" description="Disordered" evidence="1">
    <location>
        <begin position="214"/>
        <end position="246"/>
    </location>
</feature>
<dbReference type="AlphaFoldDB" id="A0A1A9WF97"/>
<feature type="compositionally biased region" description="Polar residues" evidence="1">
    <location>
        <begin position="334"/>
        <end position="344"/>
    </location>
</feature>
<feature type="compositionally biased region" description="Basic and acidic residues" evidence="1">
    <location>
        <begin position="315"/>
        <end position="332"/>
    </location>
</feature>
<feature type="compositionally biased region" description="Polar residues" evidence="1">
    <location>
        <begin position="214"/>
        <end position="245"/>
    </location>
</feature>
<dbReference type="VEuPathDB" id="VectorBase:GBRI017523"/>
<dbReference type="Proteomes" id="UP000091820">
    <property type="component" value="Unassembled WGS sequence"/>
</dbReference>
<evidence type="ECO:0000256" key="1">
    <source>
        <dbReference type="SAM" id="MobiDB-lite"/>
    </source>
</evidence>
<reference evidence="3" key="1">
    <citation type="submission" date="2014-03" db="EMBL/GenBank/DDBJ databases">
        <authorList>
            <person name="Aksoy S."/>
            <person name="Warren W."/>
            <person name="Wilson R.K."/>
        </authorList>
    </citation>
    <scope>NUCLEOTIDE SEQUENCE [LARGE SCALE GENOMIC DNA]</scope>
    <source>
        <strain evidence="3">IAEA</strain>
    </source>
</reference>
<evidence type="ECO:0000313" key="2">
    <source>
        <dbReference type="EnsemblMetazoa" id="GBRI017523-PA"/>
    </source>
</evidence>
<reference evidence="2" key="2">
    <citation type="submission" date="2020-05" db="UniProtKB">
        <authorList>
            <consortium name="EnsemblMetazoa"/>
        </authorList>
    </citation>
    <scope>IDENTIFICATION</scope>
    <source>
        <strain evidence="2">IAEA</strain>
    </source>
</reference>
<sequence>MPKSINPRKLKLQWKHIRMMNKYNETFNNVNNNCNNNNNNNYKKDDRQAMDIPTTDPGSDLIFSTDDEFIFESGNTICRDTLPRMRRNLLQSELQRRYIEEIGDGLRTMPPELIITSPSSPLSIRYKMENSSSRITKVVLPNIERGRHANSNHSLPENESYKSHHHPFHVLSTKRTELNPEDLNIALQIKKKIWAGIQPDSGLLMVDRTKSLGRESTSTKLESKPKSSNILKGNSGDNALSNVPLTANLPPDTKEFLAACSRKLIAWKSANPTQERDANSFTKSKMPLESVVPTIDEKRTMCIFRQLVNSKGLKKLEPSKTESPYETKEGKFQNKATVKKSSITKAVGHTKSKTRSSLRSPPSQQLSQKTSQKSSQTS</sequence>
<proteinExistence type="predicted"/>
<protein>
    <submittedName>
        <fullName evidence="2">Uncharacterized protein</fullName>
    </submittedName>
</protein>
<keyword evidence="3" id="KW-1185">Reference proteome</keyword>
<name>A0A1A9WF97_9MUSC</name>
<organism evidence="2 3">
    <name type="scientific">Glossina brevipalpis</name>
    <dbReference type="NCBI Taxonomy" id="37001"/>
    <lineage>
        <taxon>Eukaryota</taxon>
        <taxon>Metazoa</taxon>
        <taxon>Ecdysozoa</taxon>
        <taxon>Arthropoda</taxon>
        <taxon>Hexapoda</taxon>
        <taxon>Insecta</taxon>
        <taxon>Pterygota</taxon>
        <taxon>Neoptera</taxon>
        <taxon>Endopterygota</taxon>
        <taxon>Diptera</taxon>
        <taxon>Brachycera</taxon>
        <taxon>Muscomorpha</taxon>
        <taxon>Hippoboscoidea</taxon>
        <taxon>Glossinidae</taxon>
        <taxon>Glossina</taxon>
    </lineage>
</organism>
<dbReference type="EnsemblMetazoa" id="GBRI017523-RA">
    <property type="protein sequence ID" value="GBRI017523-PA"/>
    <property type="gene ID" value="GBRI017523"/>
</dbReference>
<feature type="compositionally biased region" description="Low complexity" evidence="1">
    <location>
        <begin position="357"/>
        <end position="378"/>
    </location>
</feature>
<evidence type="ECO:0000313" key="3">
    <source>
        <dbReference type="Proteomes" id="UP000091820"/>
    </source>
</evidence>
<accession>A0A1A9WF97</accession>